<feature type="transmembrane region" description="Helical" evidence="6">
    <location>
        <begin position="404"/>
        <end position="429"/>
    </location>
</feature>
<dbReference type="GeneID" id="99986270"/>
<keyword evidence="4 6" id="KW-1133">Transmembrane helix</keyword>
<keyword evidence="10" id="KW-1185">Reference proteome</keyword>
<name>A0A1I0NZ66_9BACT</name>
<evidence type="ECO:0000313" key="9">
    <source>
        <dbReference type="EMBL" id="SEW06457.1"/>
    </source>
</evidence>
<proteinExistence type="predicted"/>
<dbReference type="OrthoDB" id="973852at2"/>
<evidence type="ECO:0000256" key="4">
    <source>
        <dbReference type="ARBA" id="ARBA00022989"/>
    </source>
</evidence>
<dbReference type="InterPro" id="IPR025857">
    <property type="entry name" value="MacB_PCD"/>
</dbReference>
<feature type="transmembrane region" description="Helical" evidence="6">
    <location>
        <begin position="449"/>
        <end position="476"/>
    </location>
</feature>
<dbReference type="Pfam" id="PF12704">
    <property type="entry name" value="MacB_PCD"/>
    <property type="match status" value="1"/>
</dbReference>
<dbReference type="GO" id="GO:0005886">
    <property type="term" value="C:plasma membrane"/>
    <property type="evidence" value="ECO:0007669"/>
    <property type="project" value="UniProtKB-SubCell"/>
</dbReference>
<feature type="domain" description="ABC3 transporter permease C-terminal" evidence="7">
    <location>
        <begin position="361"/>
        <end position="475"/>
    </location>
</feature>
<feature type="transmembrane region" description="Helical" evidence="6">
    <location>
        <begin position="792"/>
        <end position="811"/>
    </location>
</feature>
<evidence type="ECO:0000313" key="10">
    <source>
        <dbReference type="Proteomes" id="UP000199437"/>
    </source>
</evidence>
<evidence type="ECO:0000256" key="3">
    <source>
        <dbReference type="ARBA" id="ARBA00022692"/>
    </source>
</evidence>
<feature type="transmembrane region" description="Helical" evidence="6">
    <location>
        <begin position="361"/>
        <end position="383"/>
    </location>
</feature>
<feature type="domain" description="MacB-like periplasmic core" evidence="8">
    <location>
        <begin position="95"/>
        <end position="308"/>
    </location>
</feature>
<dbReference type="STRING" id="1267423.SAMN05216290_1545"/>
<reference evidence="10" key="1">
    <citation type="submission" date="2016-10" db="EMBL/GenBank/DDBJ databases">
        <authorList>
            <person name="Varghese N."/>
            <person name="Submissions S."/>
        </authorList>
    </citation>
    <scope>NUCLEOTIDE SEQUENCE [LARGE SCALE GENOMIC DNA]</scope>
    <source>
        <strain evidence="10">CGMCC 1.12402</strain>
    </source>
</reference>
<dbReference type="Proteomes" id="UP000199437">
    <property type="component" value="Unassembled WGS sequence"/>
</dbReference>
<protein>
    <submittedName>
        <fullName evidence="9">ABC-type antimicrobial peptide transport system, permease component</fullName>
    </submittedName>
</protein>
<feature type="transmembrane region" description="Helical" evidence="6">
    <location>
        <begin position="826"/>
        <end position="844"/>
    </location>
</feature>
<evidence type="ECO:0000256" key="5">
    <source>
        <dbReference type="ARBA" id="ARBA00023136"/>
    </source>
</evidence>
<comment type="subcellular location">
    <subcellularLocation>
        <location evidence="1">Cell membrane</location>
        <topology evidence="1">Multi-pass membrane protein</topology>
    </subcellularLocation>
</comment>
<feature type="domain" description="ABC3 transporter permease C-terminal" evidence="7">
    <location>
        <begin position="743"/>
        <end position="856"/>
    </location>
</feature>
<feature type="transmembrane region" description="Helical" evidence="6">
    <location>
        <begin position="92"/>
        <end position="117"/>
    </location>
</feature>
<dbReference type="EMBL" id="FOIR01000001">
    <property type="protein sequence ID" value="SEW06457.1"/>
    <property type="molecule type" value="Genomic_DNA"/>
</dbReference>
<dbReference type="NCBIfam" id="NF038404">
    <property type="entry name" value="perm_prefix_2"/>
    <property type="match status" value="1"/>
</dbReference>
<organism evidence="9 10">
    <name type="scientific">Roseivirga pacifica</name>
    <dbReference type="NCBI Taxonomy" id="1267423"/>
    <lineage>
        <taxon>Bacteria</taxon>
        <taxon>Pseudomonadati</taxon>
        <taxon>Bacteroidota</taxon>
        <taxon>Cytophagia</taxon>
        <taxon>Cytophagales</taxon>
        <taxon>Roseivirgaceae</taxon>
        <taxon>Roseivirga</taxon>
    </lineage>
</organism>
<evidence type="ECO:0000259" key="8">
    <source>
        <dbReference type="Pfam" id="PF12704"/>
    </source>
</evidence>
<feature type="transmembrane region" description="Helical" evidence="6">
    <location>
        <begin position="741"/>
        <end position="764"/>
    </location>
</feature>
<keyword evidence="5 6" id="KW-0472">Membrane</keyword>
<evidence type="ECO:0000256" key="6">
    <source>
        <dbReference type="SAM" id="Phobius"/>
    </source>
</evidence>
<gene>
    <name evidence="9" type="ORF">SAMN05216290_1545</name>
</gene>
<keyword evidence="2" id="KW-1003">Cell membrane</keyword>
<dbReference type="PANTHER" id="PTHR30572">
    <property type="entry name" value="MEMBRANE COMPONENT OF TRANSPORTER-RELATED"/>
    <property type="match status" value="1"/>
</dbReference>
<keyword evidence="3 6" id="KW-0812">Transmembrane</keyword>
<evidence type="ECO:0000256" key="1">
    <source>
        <dbReference type="ARBA" id="ARBA00004651"/>
    </source>
</evidence>
<accession>A0A1I0NZ66</accession>
<dbReference type="InterPro" id="IPR047699">
    <property type="entry name" value="Permease_put_prefix"/>
</dbReference>
<evidence type="ECO:0000259" key="7">
    <source>
        <dbReference type="Pfam" id="PF02687"/>
    </source>
</evidence>
<feature type="transmembrane region" description="Helical" evidence="6">
    <location>
        <begin position="497"/>
        <end position="517"/>
    </location>
</feature>
<evidence type="ECO:0000256" key="2">
    <source>
        <dbReference type="ARBA" id="ARBA00022475"/>
    </source>
</evidence>
<dbReference type="RefSeq" id="WP_090257926.1">
    <property type="nucleotide sequence ID" value="NZ_FOIR01000001.1"/>
</dbReference>
<dbReference type="InterPro" id="IPR003838">
    <property type="entry name" value="ABC3_permease_C"/>
</dbReference>
<dbReference type="InterPro" id="IPR050250">
    <property type="entry name" value="Macrolide_Exporter_MacB"/>
</dbReference>
<sequence length="863" mass="97764">MESNQTPRFWSKLFKWFCNDSLYEELQGDLEEAYINNTNTRGAKKARSIYRKEVLRMIRPSVTKKTKLPHMISQAFIFHYFKVSFRNLKKHFAYSILNVLGFAAALAVCLFCINAIYSNHQLDQKFTDKERIYRVSLKINDQFGPNLSAKSQIPLANKLETTLPEIESLGLIQMQGEPMSAYLLKGQRVTFKVDKVNEDFFKVFDYEMILGNVNDLFANPSNIIITKSMMDKYFTPETVIGKKLGKYIISGVIEDPSKVSHIDFEILNSQYKDHTASSYYTSWNSYYFQQLYIKLQPNTSHELVSEKLHSMAAEVNEELKGNKQNATYDFVLEPLTSLAQSDASFNNAVLLNSNAQKAAKILIVVLLAIAAFNYTNLAMAGALSRTKEVGVRKVMGSKRTQLIIQFLIETTLLTLFGFVFGLLIFWLLAPSFASFSDFTFQTTLSFGQVAIFFGFALGVAFISGLIPGLFFSRISVLGLFKTNVSQRKLSLQTLKKGLIVFQVSLSLLVFTLGFILLNQAHLINKQKSPFTGENIVAIEQPSSDSLGIVFHHNLNKISGVESVTSLSQVPFGTDAPSYRLEKHHLENKEKFESVRILQADSGIISIFKDQIEWHSGNDYKNEKAYFLVNKAFEEQISDSLKNYREGSYSIGTDFFPVFGTIDNLNLGDPISETRPSAILVYNAHRYSTLLIKLNNTSFKNTLSEIEAMFQNSFPEESFFPLFLDDILYNRLRQFRSIVRSFIFIFSAIIAITLMGQIGMAMYSAQTKEKEIGIRKVLGASFKQITSLLLKGTYVQLLIAGLIACPLAYYIFNELKPDFTVPLQVQFYHLLAAFISFALLIIALVTSQTWKTSNANPSEILRNE</sequence>
<dbReference type="AlphaFoldDB" id="A0A1I0NZ66"/>
<dbReference type="GO" id="GO:0022857">
    <property type="term" value="F:transmembrane transporter activity"/>
    <property type="evidence" value="ECO:0007669"/>
    <property type="project" value="TreeGrafter"/>
</dbReference>
<dbReference type="PANTHER" id="PTHR30572:SF18">
    <property type="entry name" value="ABC-TYPE MACROLIDE FAMILY EXPORT SYSTEM PERMEASE COMPONENT 2"/>
    <property type="match status" value="1"/>
</dbReference>
<dbReference type="Pfam" id="PF02687">
    <property type="entry name" value="FtsX"/>
    <property type="match status" value="2"/>
</dbReference>